<dbReference type="Proteomes" id="UP000661112">
    <property type="component" value="Unassembled WGS sequence"/>
</dbReference>
<protein>
    <submittedName>
        <fullName evidence="1">Uncharacterized protein</fullName>
    </submittedName>
</protein>
<keyword evidence="2" id="KW-1185">Reference proteome</keyword>
<reference evidence="1 2" key="1">
    <citation type="journal article" date="2020" name="ISME J.">
        <title>Comparative genomics reveals insights into cyanobacterial evolution and habitat adaptation.</title>
        <authorList>
            <person name="Chen M.Y."/>
            <person name="Teng W.K."/>
            <person name="Zhao L."/>
            <person name="Hu C.X."/>
            <person name="Zhou Y.K."/>
            <person name="Han B.P."/>
            <person name="Song L.R."/>
            <person name="Shu W.S."/>
        </authorList>
    </citation>
    <scope>NUCLEOTIDE SEQUENCE [LARGE SCALE GENOMIC DNA]</scope>
    <source>
        <strain evidence="1 2">FACHB-119</strain>
    </source>
</reference>
<accession>A0ABR8D937</accession>
<proteinExistence type="predicted"/>
<name>A0ABR8D937_9NOST</name>
<organism evidence="1 2">
    <name type="scientific">Anabaena azotica FACHB-119</name>
    <dbReference type="NCBI Taxonomy" id="947527"/>
    <lineage>
        <taxon>Bacteria</taxon>
        <taxon>Bacillati</taxon>
        <taxon>Cyanobacteriota</taxon>
        <taxon>Cyanophyceae</taxon>
        <taxon>Nostocales</taxon>
        <taxon>Nostocaceae</taxon>
        <taxon>Anabaena</taxon>
        <taxon>Anabaena azotica</taxon>
    </lineage>
</organism>
<evidence type="ECO:0000313" key="1">
    <source>
        <dbReference type="EMBL" id="MBD2502790.1"/>
    </source>
</evidence>
<comment type="caution">
    <text evidence="1">The sequence shown here is derived from an EMBL/GenBank/DDBJ whole genome shotgun (WGS) entry which is preliminary data.</text>
</comment>
<gene>
    <name evidence="1" type="ORF">H6G83_19645</name>
</gene>
<sequence>MVQDCIFCLQEAALEFFSKRRVFSTNPKDCFVNPPCGCPNPGKEIQCEDCPHLEACLSSCKEESREWRVGSRR</sequence>
<evidence type="ECO:0000313" key="2">
    <source>
        <dbReference type="Proteomes" id="UP000661112"/>
    </source>
</evidence>
<dbReference type="EMBL" id="JACJSG010000027">
    <property type="protein sequence ID" value="MBD2502790.1"/>
    <property type="molecule type" value="Genomic_DNA"/>
</dbReference>